<organism evidence="2 3">
    <name type="scientific">Candidatus Campbellbacteria bacterium RIFCSPHIGHO2_01_FULL_34_10</name>
    <dbReference type="NCBI Taxonomy" id="1797577"/>
    <lineage>
        <taxon>Bacteria</taxon>
        <taxon>Candidatus Campbelliibacteriota</taxon>
    </lineage>
</organism>
<evidence type="ECO:0000313" key="2">
    <source>
        <dbReference type="EMBL" id="OGD68233.1"/>
    </source>
</evidence>
<keyword evidence="1" id="KW-0812">Transmembrane</keyword>
<gene>
    <name evidence="2" type="ORF">A2811_01760</name>
</gene>
<keyword evidence="1" id="KW-0472">Membrane</keyword>
<feature type="transmembrane region" description="Helical" evidence="1">
    <location>
        <begin position="20"/>
        <end position="44"/>
    </location>
</feature>
<protein>
    <submittedName>
        <fullName evidence="2">Uncharacterized protein</fullName>
    </submittedName>
</protein>
<name>A0A1F5ELI7_9BACT</name>
<accession>A0A1F5ELI7</accession>
<comment type="caution">
    <text evidence="2">The sequence shown here is derived from an EMBL/GenBank/DDBJ whole genome shotgun (WGS) entry which is preliminary data.</text>
</comment>
<sequence>MFLLKTKNSKLKTDEGFLLVEVIVAVALFSVVMTVGIVALLSLVQANERSQRFKIVSNNLNLALESISKEIRVGTGFTCGADCSGDDSFSFTSKDNEEIIYRLSTEDRIERRVDGGSFIDITAEDIVIDKLEFYVRGNSVIPDGSQPKVEIYVSGYSGERDTDRMRFDLQTIVSQRTIMD</sequence>
<dbReference type="EMBL" id="MEZZ01000037">
    <property type="protein sequence ID" value="OGD68233.1"/>
    <property type="molecule type" value="Genomic_DNA"/>
</dbReference>
<evidence type="ECO:0000256" key="1">
    <source>
        <dbReference type="SAM" id="Phobius"/>
    </source>
</evidence>
<dbReference type="Proteomes" id="UP000186670">
    <property type="component" value="Unassembled WGS sequence"/>
</dbReference>
<dbReference type="AlphaFoldDB" id="A0A1F5ELI7"/>
<proteinExistence type="predicted"/>
<evidence type="ECO:0000313" key="3">
    <source>
        <dbReference type="Proteomes" id="UP000186670"/>
    </source>
</evidence>
<reference evidence="2 3" key="1">
    <citation type="journal article" date="2016" name="Nat. Commun.">
        <title>Thousands of microbial genomes shed light on interconnected biogeochemical processes in an aquifer system.</title>
        <authorList>
            <person name="Anantharaman K."/>
            <person name="Brown C.T."/>
            <person name="Hug L.A."/>
            <person name="Sharon I."/>
            <person name="Castelle C.J."/>
            <person name="Probst A.J."/>
            <person name="Thomas B.C."/>
            <person name="Singh A."/>
            <person name="Wilkins M.J."/>
            <person name="Karaoz U."/>
            <person name="Brodie E.L."/>
            <person name="Williams K.H."/>
            <person name="Hubbard S.S."/>
            <person name="Banfield J.F."/>
        </authorList>
    </citation>
    <scope>NUCLEOTIDE SEQUENCE [LARGE SCALE GENOMIC DNA]</scope>
</reference>
<keyword evidence="1" id="KW-1133">Transmembrane helix</keyword>